<dbReference type="Proteomes" id="UP001516400">
    <property type="component" value="Unassembled WGS sequence"/>
</dbReference>
<evidence type="ECO:0000256" key="1">
    <source>
        <dbReference type="ARBA" id="ARBA00007210"/>
    </source>
</evidence>
<dbReference type="InterPro" id="IPR016159">
    <property type="entry name" value="Cullin_repeat-like_dom_sf"/>
</dbReference>
<keyword evidence="3" id="KW-0268">Exocytosis</keyword>
<dbReference type="SUPFAM" id="SSF74788">
    <property type="entry name" value="Cullin repeat-like"/>
    <property type="match status" value="1"/>
</dbReference>
<dbReference type="InterPro" id="IPR042560">
    <property type="entry name" value="Exo84_C_2"/>
</dbReference>
<name>A0ABD2NQE0_9CUCU</name>
<dbReference type="Pfam" id="PF08700">
    <property type="entry name" value="VPS51_Exo84_N"/>
    <property type="match status" value="1"/>
</dbReference>
<dbReference type="AlphaFoldDB" id="A0ABD2NQE0"/>
<dbReference type="PANTHER" id="PTHR21426:SF12">
    <property type="entry name" value="EXOCYST COMPLEX COMPONENT 8"/>
    <property type="match status" value="1"/>
</dbReference>
<organism evidence="7 8">
    <name type="scientific">Cryptolaemus montrouzieri</name>
    <dbReference type="NCBI Taxonomy" id="559131"/>
    <lineage>
        <taxon>Eukaryota</taxon>
        <taxon>Metazoa</taxon>
        <taxon>Ecdysozoa</taxon>
        <taxon>Arthropoda</taxon>
        <taxon>Hexapoda</taxon>
        <taxon>Insecta</taxon>
        <taxon>Pterygota</taxon>
        <taxon>Neoptera</taxon>
        <taxon>Endopterygota</taxon>
        <taxon>Coleoptera</taxon>
        <taxon>Polyphaga</taxon>
        <taxon>Cucujiformia</taxon>
        <taxon>Coccinelloidea</taxon>
        <taxon>Coccinellidae</taxon>
        <taxon>Scymninae</taxon>
        <taxon>Scymnini</taxon>
        <taxon>Cryptolaemus</taxon>
    </lineage>
</organism>
<dbReference type="SUPFAM" id="SSF50729">
    <property type="entry name" value="PH domain-like"/>
    <property type="match status" value="1"/>
</dbReference>
<dbReference type="InterPro" id="IPR011993">
    <property type="entry name" value="PH-like_dom_sf"/>
</dbReference>
<dbReference type="PANTHER" id="PTHR21426">
    <property type="entry name" value="EXOCYST COMPLEX COMPONENT 8"/>
    <property type="match status" value="1"/>
</dbReference>
<comment type="similarity">
    <text evidence="1">Belongs to the EXO84 family.</text>
</comment>
<evidence type="ECO:0000313" key="7">
    <source>
        <dbReference type="EMBL" id="KAL3280942.1"/>
    </source>
</evidence>
<sequence>MDSMKEPDLNLLSSSEFSPEKYVRDLSQHCVGGPELRRLRKKIQSLSEETNSTLKKNVYQNYMQFIDSAKEISHLESEMYQLSHLLSEQKSLLTALCSTSILGDDLLLIRRSEDKGDEEKKQEEINREKFASILEKVEGCKELLQVPDRTYLYEGPLIELDPVEHNTLKNIQAYLFSDGLMIATRSSGGVMKYVFEVMYELGSLAVVNVKDVGNVKHAFKLLIFPDTRVFKCSSGAVKKEWLDKFDQAKKAKMTHDQQRRESASEKSPSRSASIDSPSLNPFEEVEEDTEVNHPEWFLEAPEELDVCVAQRHFEDALSLLQRALEYTAHVQQDHVIVEVQRKVEQRHNHLTEVLMKELEVRPDKSLQGGLGASRRAVRLLIKLDQSNQACDLFLKLCTRMLRIQYKRVKREGSTSMYVKHLSSVIFTNICHMTEEFLRNFPDSPSCCSAYIVWVSTQLSQFTSQFVKQVFHPQNSVSTLTECVYIVRWQCQRLCNYGVDLCYQVDGVLRSPIIKALKETKEKTVESIRSKGAEDVWIPTNLKSKNALFKFLQEYVEMGLNLDSLITGDVWLQLTSNNLSFTKMFINLFNDCMKLKTREILYAIDDTLYAVLDAQIRHHELTLRDEKEPEQRKFVTRNAEFLLTAVLGLCQKEYNEAVGFPCETLNRIQMEYSALLNGISPTSRYTRTKYLDYL</sequence>
<dbReference type="Pfam" id="PF16528">
    <property type="entry name" value="Exo84_C"/>
    <property type="match status" value="1"/>
</dbReference>
<dbReference type="Gene3D" id="1.20.58.1220">
    <property type="entry name" value="Exo84p, C-terminal helical domain"/>
    <property type="match status" value="1"/>
</dbReference>
<dbReference type="EMBL" id="JABFTP020000144">
    <property type="protein sequence ID" value="KAL3280942.1"/>
    <property type="molecule type" value="Genomic_DNA"/>
</dbReference>
<proteinExistence type="inferred from homology"/>
<dbReference type="InterPro" id="IPR033961">
    <property type="entry name" value="Exo84"/>
</dbReference>
<evidence type="ECO:0000313" key="8">
    <source>
        <dbReference type="Proteomes" id="UP001516400"/>
    </source>
</evidence>
<gene>
    <name evidence="7" type="ORF">HHI36_004169</name>
</gene>
<reference evidence="7 8" key="1">
    <citation type="journal article" date="2021" name="BMC Biol.">
        <title>Horizontally acquired antibacterial genes associated with adaptive radiation of ladybird beetles.</title>
        <authorList>
            <person name="Li H.S."/>
            <person name="Tang X.F."/>
            <person name="Huang Y.H."/>
            <person name="Xu Z.Y."/>
            <person name="Chen M.L."/>
            <person name="Du X.Y."/>
            <person name="Qiu B.Y."/>
            <person name="Chen P.T."/>
            <person name="Zhang W."/>
            <person name="Slipinski A."/>
            <person name="Escalona H.E."/>
            <person name="Waterhouse R.M."/>
            <person name="Zwick A."/>
            <person name="Pang H."/>
        </authorList>
    </citation>
    <scope>NUCLEOTIDE SEQUENCE [LARGE SCALE GENOMIC DNA]</scope>
    <source>
        <strain evidence="7">SYSU2018</strain>
    </source>
</reference>
<dbReference type="CDD" id="cd01226">
    <property type="entry name" value="PH_RalBD_exo84"/>
    <property type="match status" value="1"/>
</dbReference>
<keyword evidence="8" id="KW-1185">Reference proteome</keyword>
<keyword evidence="4" id="KW-0653">Protein transport</keyword>
<feature type="region of interest" description="Disordered" evidence="5">
    <location>
        <begin position="250"/>
        <end position="285"/>
    </location>
</feature>
<dbReference type="GO" id="GO:0006887">
    <property type="term" value="P:exocytosis"/>
    <property type="evidence" value="ECO:0007669"/>
    <property type="project" value="UniProtKB-KW"/>
</dbReference>
<dbReference type="GO" id="GO:0015031">
    <property type="term" value="P:protein transport"/>
    <property type="evidence" value="ECO:0007669"/>
    <property type="project" value="UniProtKB-KW"/>
</dbReference>
<evidence type="ECO:0000256" key="2">
    <source>
        <dbReference type="ARBA" id="ARBA00022448"/>
    </source>
</evidence>
<evidence type="ECO:0000256" key="5">
    <source>
        <dbReference type="SAM" id="MobiDB-lite"/>
    </source>
</evidence>
<feature type="compositionally biased region" description="Basic and acidic residues" evidence="5">
    <location>
        <begin position="250"/>
        <end position="268"/>
    </location>
</feature>
<protein>
    <recommendedName>
        <fullName evidence="6">Exocyst component Exo84 C-terminal domain-containing protein</fullName>
    </recommendedName>
</protein>
<evidence type="ECO:0000259" key="6">
    <source>
        <dbReference type="Pfam" id="PF16528"/>
    </source>
</evidence>
<evidence type="ECO:0000256" key="3">
    <source>
        <dbReference type="ARBA" id="ARBA00022483"/>
    </source>
</evidence>
<feature type="domain" description="Exocyst component Exo84 C-terminal" evidence="6">
    <location>
        <begin position="296"/>
        <end position="500"/>
    </location>
</feature>
<accession>A0ABD2NQE0</accession>
<feature type="compositionally biased region" description="Low complexity" evidence="5">
    <location>
        <begin position="269"/>
        <end position="278"/>
    </location>
</feature>
<evidence type="ECO:0000256" key="4">
    <source>
        <dbReference type="ARBA" id="ARBA00022927"/>
    </source>
</evidence>
<dbReference type="InterPro" id="IPR032403">
    <property type="entry name" value="Exo84_C"/>
</dbReference>
<dbReference type="Gene3D" id="2.30.29.30">
    <property type="entry name" value="Pleckstrin-homology domain (PH domain)/Phosphotyrosine-binding domain (PTB)"/>
    <property type="match status" value="1"/>
</dbReference>
<comment type="caution">
    <text evidence="7">The sequence shown here is derived from an EMBL/GenBank/DDBJ whole genome shotgun (WGS) entry which is preliminary data.</text>
</comment>
<keyword evidence="2" id="KW-0813">Transport</keyword>
<dbReference type="Gene3D" id="1.20.58.1210">
    <property type="entry name" value="Exo84p, N-terminal helical domain"/>
    <property type="match status" value="1"/>
</dbReference>
<dbReference type="InterPro" id="IPR042561">
    <property type="entry name" value="Exo84_C_1"/>
</dbReference>